<proteinExistence type="predicted"/>
<evidence type="ECO:0000313" key="1">
    <source>
        <dbReference type="EMBL" id="RNA09392.1"/>
    </source>
</evidence>
<protein>
    <submittedName>
        <fullName evidence="1">Uncharacterized protein</fullName>
    </submittedName>
</protein>
<accession>A0A3M7QDX0</accession>
<dbReference type="EMBL" id="REGN01006472">
    <property type="protein sequence ID" value="RNA09392.1"/>
    <property type="molecule type" value="Genomic_DNA"/>
</dbReference>
<reference evidence="1 2" key="1">
    <citation type="journal article" date="2018" name="Sci. Rep.">
        <title>Genomic signatures of local adaptation to the degree of environmental predictability in rotifers.</title>
        <authorList>
            <person name="Franch-Gras L."/>
            <person name="Hahn C."/>
            <person name="Garcia-Roger E.M."/>
            <person name="Carmona M.J."/>
            <person name="Serra M."/>
            <person name="Gomez A."/>
        </authorList>
    </citation>
    <scope>NUCLEOTIDE SEQUENCE [LARGE SCALE GENOMIC DNA]</scope>
    <source>
        <strain evidence="1">HYR1</strain>
    </source>
</reference>
<gene>
    <name evidence="1" type="ORF">BpHYR1_003566</name>
</gene>
<keyword evidence="2" id="KW-1185">Reference proteome</keyword>
<dbReference type="AlphaFoldDB" id="A0A3M7QDX0"/>
<organism evidence="1 2">
    <name type="scientific">Brachionus plicatilis</name>
    <name type="common">Marine rotifer</name>
    <name type="synonym">Brachionus muelleri</name>
    <dbReference type="NCBI Taxonomy" id="10195"/>
    <lineage>
        <taxon>Eukaryota</taxon>
        <taxon>Metazoa</taxon>
        <taxon>Spiralia</taxon>
        <taxon>Gnathifera</taxon>
        <taxon>Rotifera</taxon>
        <taxon>Eurotatoria</taxon>
        <taxon>Monogononta</taxon>
        <taxon>Pseudotrocha</taxon>
        <taxon>Ploima</taxon>
        <taxon>Brachionidae</taxon>
        <taxon>Brachionus</taxon>
    </lineage>
</organism>
<sequence length="70" mass="8417">MKKGGKMLFIRRKKISKSKKLKKFSFKKRFSKNYPWFLHLNLSKTPFYIFFSSLKNPLKSVAKAMNRTKI</sequence>
<dbReference type="Proteomes" id="UP000276133">
    <property type="component" value="Unassembled WGS sequence"/>
</dbReference>
<evidence type="ECO:0000313" key="2">
    <source>
        <dbReference type="Proteomes" id="UP000276133"/>
    </source>
</evidence>
<comment type="caution">
    <text evidence="1">The sequence shown here is derived from an EMBL/GenBank/DDBJ whole genome shotgun (WGS) entry which is preliminary data.</text>
</comment>
<name>A0A3M7QDX0_BRAPC</name>